<proteinExistence type="predicted"/>
<keyword evidence="2" id="KW-1185">Reference proteome</keyword>
<gene>
    <name evidence="1" type="ORF">PENTCL1PPCAC_14856</name>
</gene>
<evidence type="ECO:0000313" key="1">
    <source>
        <dbReference type="EMBL" id="GMS92681.1"/>
    </source>
</evidence>
<comment type="caution">
    <text evidence="1">The sequence shown here is derived from an EMBL/GenBank/DDBJ whole genome shotgun (WGS) entry which is preliminary data.</text>
</comment>
<evidence type="ECO:0000313" key="2">
    <source>
        <dbReference type="Proteomes" id="UP001432027"/>
    </source>
</evidence>
<organism evidence="1 2">
    <name type="scientific">Pristionchus entomophagus</name>
    <dbReference type="NCBI Taxonomy" id="358040"/>
    <lineage>
        <taxon>Eukaryota</taxon>
        <taxon>Metazoa</taxon>
        <taxon>Ecdysozoa</taxon>
        <taxon>Nematoda</taxon>
        <taxon>Chromadorea</taxon>
        <taxon>Rhabditida</taxon>
        <taxon>Rhabditina</taxon>
        <taxon>Diplogasteromorpha</taxon>
        <taxon>Diplogasteroidea</taxon>
        <taxon>Neodiplogasteridae</taxon>
        <taxon>Pristionchus</taxon>
    </lineage>
</organism>
<dbReference type="AlphaFoldDB" id="A0AAV5TAV4"/>
<sequence>MSGNPPKGSSAVHLIVTTSERWRPILIKFAKRWNVSIDNLPGVDIPINDTLLEYQKQEWQSTQLSNFTMDISNTMMIMRMCPVPKGISEDEFLMRAYY</sequence>
<dbReference type="Proteomes" id="UP001432027">
    <property type="component" value="Unassembled WGS sequence"/>
</dbReference>
<protein>
    <submittedName>
        <fullName evidence="1">Uncharacterized protein</fullName>
    </submittedName>
</protein>
<dbReference type="EMBL" id="BTSX01000004">
    <property type="protein sequence ID" value="GMS92681.1"/>
    <property type="molecule type" value="Genomic_DNA"/>
</dbReference>
<name>A0AAV5TAV4_9BILA</name>
<accession>A0AAV5TAV4</accession>
<feature type="non-terminal residue" evidence="1">
    <location>
        <position position="98"/>
    </location>
</feature>
<reference evidence="1" key="1">
    <citation type="submission" date="2023-10" db="EMBL/GenBank/DDBJ databases">
        <title>Genome assembly of Pristionchus species.</title>
        <authorList>
            <person name="Yoshida K."/>
            <person name="Sommer R.J."/>
        </authorList>
    </citation>
    <scope>NUCLEOTIDE SEQUENCE</scope>
    <source>
        <strain evidence="1">RS0144</strain>
    </source>
</reference>